<evidence type="ECO:0000313" key="2">
    <source>
        <dbReference type="EMBL" id="KAG8038467.1"/>
    </source>
</evidence>
<dbReference type="Proteomes" id="UP000729913">
    <property type="component" value="Unassembled WGS sequence"/>
</dbReference>
<dbReference type="EMBL" id="JAAOIC020000043">
    <property type="protein sequence ID" value="KAG8038467.1"/>
    <property type="molecule type" value="Genomic_DNA"/>
</dbReference>
<sequence>MALESDKFFFKEIKYSEEIIKDLFKVKIPLNWSELNKKEKSELVHQWARKAFPKVPESLITLTVGMTVDGDSGRSIDEEPEWLDREKFARGQKFAQDYLFGVFFSILFALFGLYSFEEGLNSLIITGKSSEPYTAFKRYLFSCKLIIFISK</sequence>
<gene>
    <name evidence="2" type="ORF">G9C98_006163</name>
</gene>
<organism evidence="2 3">
    <name type="scientific">Cotesia typhae</name>
    <dbReference type="NCBI Taxonomy" id="2053667"/>
    <lineage>
        <taxon>Eukaryota</taxon>
        <taxon>Metazoa</taxon>
        <taxon>Ecdysozoa</taxon>
        <taxon>Arthropoda</taxon>
        <taxon>Hexapoda</taxon>
        <taxon>Insecta</taxon>
        <taxon>Pterygota</taxon>
        <taxon>Neoptera</taxon>
        <taxon>Endopterygota</taxon>
        <taxon>Hymenoptera</taxon>
        <taxon>Apocrita</taxon>
        <taxon>Ichneumonoidea</taxon>
        <taxon>Braconidae</taxon>
        <taxon>Microgastrinae</taxon>
        <taxon>Cotesia</taxon>
    </lineage>
</organism>
<comment type="caution">
    <text evidence="2">The sequence shown here is derived from an EMBL/GenBank/DDBJ whole genome shotgun (WGS) entry which is preliminary data.</text>
</comment>
<dbReference type="PANTHER" id="PTHR37159">
    <property type="entry name" value="GH11867P"/>
    <property type="match status" value="1"/>
</dbReference>
<evidence type="ECO:0000256" key="1">
    <source>
        <dbReference type="SAM" id="Phobius"/>
    </source>
</evidence>
<name>A0A8J5R0Y4_9HYME</name>
<dbReference type="PANTHER" id="PTHR37159:SF1">
    <property type="entry name" value="GH11867P"/>
    <property type="match status" value="1"/>
</dbReference>
<reference evidence="2" key="2">
    <citation type="submission" date="2021-04" db="EMBL/GenBank/DDBJ databases">
        <title>Genome-wide patterns of bracovirus chromosomal integration into multiple host tissues during parasitism.</title>
        <authorList>
            <person name="Chebbi M.A.C."/>
        </authorList>
    </citation>
    <scope>NUCLEOTIDE SEQUENCE</scope>
    <source>
        <tissue evidence="2">Whole body</tissue>
    </source>
</reference>
<keyword evidence="3" id="KW-1185">Reference proteome</keyword>
<proteinExistence type="predicted"/>
<protein>
    <submittedName>
        <fullName evidence="2">Uncharacterized protein</fullName>
    </submittedName>
</protein>
<reference evidence="2" key="1">
    <citation type="submission" date="2020-03" db="EMBL/GenBank/DDBJ databases">
        <authorList>
            <person name="Chebbi M.A."/>
            <person name="Drezen J.M."/>
        </authorList>
    </citation>
    <scope>NUCLEOTIDE SEQUENCE</scope>
    <source>
        <tissue evidence="2">Whole body</tissue>
    </source>
</reference>
<keyword evidence="1" id="KW-0472">Membrane</keyword>
<accession>A0A8J5R0Y4</accession>
<feature type="transmembrane region" description="Helical" evidence="1">
    <location>
        <begin position="98"/>
        <end position="116"/>
    </location>
</feature>
<keyword evidence="1" id="KW-0812">Transmembrane</keyword>
<dbReference type="OrthoDB" id="6361347at2759"/>
<keyword evidence="1" id="KW-1133">Transmembrane helix</keyword>
<evidence type="ECO:0000313" key="3">
    <source>
        <dbReference type="Proteomes" id="UP000729913"/>
    </source>
</evidence>
<dbReference type="AlphaFoldDB" id="A0A8J5R0Y4"/>